<dbReference type="PROSITE" id="PS50110">
    <property type="entry name" value="RESPONSE_REGULATORY"/>
    <property type="match status" value="1"/>
</dbReference>
<organism evidence="3 4">
    <name type="scientific">Nostoc punctiforme (strain ATCC 29133 / PCC 73102)</name>
    <dbReference type="NCBI Taxonomy" id="63737"/>
    <lineage>
        <taxon>Bacteria</taxon>
        <taxon>Bacillati</taxon>
        <taxon>Cyanobacteriota</taxon>
        <taxon>Cyanophyceae</taxon>
        <taxon>Nostocales</taxon>
        <taxon>Nostocaceae</taxon>
        <taxon>Nostoc</taxon>
    </lineage>
</organism>
<sequence length="157" mass="17913">MTKKLHEPLLVVEDSNEDFRMLQRLMRLMSVQNPIHRCTNGDEVLEFLYQQGSDAHSKGENLPNSKVALRPSVILLDLNLPGIDGRDILDRLKQDKSFKEIPIVVFTTSSNPKDIELCYQKGANGYLVKPMDAQELKKTIQAFVDYWLDANMPPVLD</sequence>
<evidence type="ECO:0000256" key="1">
    <source>
        <dbReference type="PROSITE-ProRule" id="PRU00169"/>
    </source>
</evidence>
<feature type="modified residue" description="4-aspartylphosphate" evidence="1">
    <location>
        <position position="77"/>
    </location>
</feature>
<dbReference type="EMBL" id="CP001037">
    <property type="protein sequence ID" value="ACC79909.1"/>
    <property type="molecule type" value="Genomic_DNA"/>
</dbReference>
<dbReference type="GO" id="GO:0000160">
    <property type="term" value="P:phosphorelay signal transduction system"/>
    <property type="evidence" value="ECO:0007669"/>
    <property type="project" value="InterPro"/>
</dbReference>
<proteinExistence type="predicted"/>
<dbReference type="SUPFAM" id="SSF52172">
    <property type="entry name" value="CheY-like"/>
    <property type="match status" value="1"/>
</dbReference>
<evidence type="ECO:0000313" key="4">
    <source>
        <dbReference type="Proteomes" id="UP000001191"/>
    </source>
</evidence>
<dbReference type="HOGENOM" id="CLU_000445_69_17_3"/>
<dbReference type="STRING" id="63737.Npun_F1184"/>
<dbReference type="RefSeq" id="WP_012407930.1">
    <property type="nucleotide sequence ID" value="NC_010628.1"/>
</dbReference>
<reference evidence="3 4" key="2">
    <citation type="journal article" date="2013" name="Plant Physiol.">
        <title>A Nostoc punctiforme Sugar Transporter Necessary to Establish a Cyanobacterium-Plant Symbiosis.</title>
        <authorList>
            <person name="Ekman M."/>
            <person name="Picossi S."/>
            <person name="Campbell E.L."/>
            <person name="Meeks J.C."/>
            <person name="Flores E."/>
        </authorList>
    </citation>
    <scope>NUCLEOTIDE SEQUENCE [LARGE SCALE GENOMIC DNA]</scope>
    <source>
        <strain evidence="4">ATCC 29133 / PCC 73102</strain>
    </source>
</reference>
<dbReference type="AlphaFoldDB" id="B2IWG4"/>
<dbReference type="Gene3D" id="3.40.50.2300">
    <property type="match status" value="1"/>
</dbReference>
<evidence type="ECO:0000313" key="3">
    <source>
        <dbReference type="EMBL" id="ACC79909.1"/>
    </source>
</evidence>
<name>B2IWG4_NOSP7</name>
<dbReference type="Proteomes" id="UP000001191">
    <property type="component" value="Chromosome"/>
</dbReference>
<gene>
    <name evidence="3" type="ordered locus">Npun_F1184</name>
</gene>
<reference evidence="4" key="1">
    <citation type="submission" date="2008-04" db="EMBL/GenBank/DDBJ databases">
        <title>Complete sequence of chromosome of Nostoc punctiforme ATCC 29133.</title>
        <authorList>
            <consortium name="US DOE Joint Genome Institute"/>
            <person name="Copeland A."/>
            <person name="Lucas S."/>
            <person name="Lapidus A."/>
            <person name="Glavina del Rio T."/>
            <person name="Dalin E."/>
            <person name="Tice H."/>
            <person name="Pitluck S."/>
            <person name="Chain P."/>
            <person name="Malfatti S."/>
            <person name="Shin M."/>
            <person name="Vergez L."/>
            <person name="Schmutz J."/>
            <person name="Larimer F."/>
            <person name="Land M."/>
            <person name="Hauser L."/>
            <person name="Kyrpides N."/>
            <person name="Kim E."/>
            <person name="Meeks J.C."/>
            <person name="Elhai J."/>
            <person name="Campbell E.L."/>
            <person name="Thiel T."/>
            <person name="Longmire J."/>
            <person name="Potts M."/>
            <person name="Atlas R."/>
        </authorList>
    </citation>
    <scope>NUCLEOTIDE SEQUENCE [LARGE SCALE GENOMIC DNA]</scope>
    <source>
        <strain evidence="4">ATCC 29133 / PCC 73102</strain>
    </source>
</reference>
<dbReference type="PANTHER" id="PTHR44520:SF2">
    <property type="entry name" value="RESPONSE REGULATOR RCP1"/>
    <property type="match status" value="1"/>
</dbReference>
<keyword evidence="1" id="KW-0597">Phosphoprotein</keyword>
<dbReference type="InterPro" id="IPR052893">
    <property type="entry name" value="TCS_response_regulator"/>
</dbReference>
<dbReference type="OrthoDB" id="5510574at2"/>
<dbReference type="PhylomeDB" id="B2IWG4"/>
<feature type="domain" description="Response regulatory" evidence="2">
    <location>
        <begin position="8"/>
        <end position="144"/>
    </location>
</feature>
<dbReference type="PANTHER" id="PTHR44520">
    <property type="entry name" value="RESPONSE REGULATOR RCP1-RELATED"/>
    <property type="match status" value="1"/>
</dbReference>
<protein>
    <submittedName>
        <fullName evidence="3">Response regulator receiver protein</fullName>
    </submittedName>
</protein>
<dbReference type="Pfam" id="PF00072">
    <property type="entry name" value="Response_reg"/>
    <property type="match status" value="1"/>
</dbReference>
<accession>B2IWG4</accession>
<dbReference type="EnsemblBacteria" id="ACC79909">
    <property type="protein sequence ID" value="ACC79909"/>
    <property type="gene ID" value="Npun_F1184"/>
</dbReference>
<dbReference type="SMART" id="SM00448">
    <property type="entry name" value="REC"/>
    <property type="match status" value="1"/>
</dbReference>
<dbReference type="KEGG" id="npu:Npun_F1184"/>
<evidence type="ECO:0000259" key="2">
    <source>
        <dbReference type="PROSITE" id="PS50110"/>
    </source>
</evidence>
<dbReference type="InterPro" id="IPR011006">
    <property type="entry name" value="CheY-like_superfamily"/>
</dbReference>
<keyword evidence="4" id="KW-1185">Reference proteome</keyword>
<dbReference type="eggNOG" id="COG0784">
    <property type="taxonomic scope" value="Bacteria"/>
</dbReference>
<dbReference type="CDD" id="cd17557">
    <property type="entry name" value="REC_Rcp-like"/>
    <property type="match status" value="1"/>
</dbReference>
<dbReference type="InterPro" id="IPR001789">
    <property type="entry name" value="Sig_transdc_resp-reg_receiver"/>
</dbReference>